<keyword evidence="3" id="KW-0804">Transcription</keyword>
<dbReference type="Pfam" id="PF00392">
    <property type="entry name" value="GntR"/>
    <property type="match status" value="1"/>
</dbReference>
<dbReference type="HOGENOM" id="CLU_017584_9_2_11"/>
<dbReference type="STRING" id="632772.ROP_52160"/>
<dbReference type="SUPFAM" id="SSF48008">
    <property type="entry name" value="GntR ligand-binding domain-like"/>
    <property type="match status" value="1"/>
</dbReference>
<name>C1AUX3_RHOOB</name>
<dbReference type="PATRIC" id="fig|632772.20.peg.5442"/>
<dbReference type="RefSeq" id="WP_015888968.1">
    <property type="nucleotide sequence ID" value="NC_012522.1"/>
</dbReference>
<dbReference type="CDD" id="cd07377">
    <property type="entry name" value="WHTH_GntR"/>
    <property type="match status" value="1"/>
</dbReference>
<dbReference type="PROSITE" id="PS50949">
    <property type="entry name" value="HTH_GNTR"/>
    <property type="match status" value="1"/>
</dbReference>
<dbReference type="SMART" id="SM00895">
    <property type="entry name" value="FCD"/>
    <property type="match status" value="1"/>
</dbReference>
<dbReference type="OrthoDB" id="3575876at2"/>
<dbReference type="PANTHER" id="PTHR43537:SF47">
    <property type="entry name" value="REGULATORY PROTEIN GNTR HTH"/>
    <property type="match status" value="1"/>
</dbReference>
<dbReference type="PRINTS" id="PR00035">
    <property type="entry name" value="HTHGNTR"/>
</dbReference>
<evidence type="ECO:0000256" key="1">
    <source>
        <dbReference type="ARBA" id="ARBA00023015"/>
    </source>
</evidence>
<dbReference type="SUPFAM" id="SSF46785">
    <property type="entry name" value="Winged helix' DNA-binding domain"/>
    <property type="match status" value="1"/>
</dbReference>
<dbReference type="Pfam" id="PF07729">
    <property type="entry name" value="FCD"/>
    <property type="match status" value="1"/>
</dbReference>
<evidence type="ECO:0000259" key="4">
    <source>
        <dbReference type="PROSITE" id="PS50949"/>
    </source>
</evidence>
<dbReference type="PANTHER" id="PTHR43537">
    <property type="entry name" value="TRANSCRIPTIONAL REGULATOR, GNTR FAMILY"/>
    <property type="match status" value="1"/>
</dbReference>
<dbReference type="EMBL" id="AP011115">
    <property type="protein sequence ID" value="BAH53463.1"/>
    <property type="molecule type" value="Genomic_DNA"/>
</dbReference>
<dbReference type="Proteomes" id="UP000002212">
    <property type="component" value="Chromosome"/>
</dbReference>
<dbReference type="SMART" id="SM00345">
    <property type="entry name" value="HTH_GNTR"/>
    <property type="match status" value="1"/>
</dbReference>
<keyword evidence="1" id="KW-0805">Transcription regulation</keyword>
<keyword evidence="2" id="KW-0238">DNA-binding</keyword>
<accession>C1AUX3</accession>
<dbReference type="AlphaFoldDB" id="C1AUX3"/>
<dbReference type="Gene3D" id="1.10.10.10">
    <property type="entry name" value="Winged helix-like DNA-binding domain superfamily/Winged helix DNA-binding domain"/>
    <property type="match status" value="1"/>
</dbReference>
<evidence type="ECO:0000313" key="5">
    <source>
        <dbReference type="EMBL" id="BAH53463.1"/>
    </source>
</evidence>
<dbReference type="InterPro" id="IPR036388">
    <property type="entry name" value="WH-like_DNA-bd_sf"/>
</dbReference>
<gene>
    <name evidence="5" type="ordered locus">ROP_52160</name>
</gene>
<dbReference type="InterPro" id="IPR011711">
    <property type="entry name" value="GntR_C"/>
</dbReference>
<dbReference type="InterPro" id="IPR036390">
    <property type="entry name" value="WH_DNA-bd_sf"/>
</dbReference>
<feature type="domain" description="HTH gntR-type" evidence="4">
    <location>
        <begin position="8"/>
        <end position="76"/>
    </location>
</feature>
<dbReference type="InterPro" id="IPR008920">
    <property type="entry name" value="TF_FadR/GntR_C"/>
</dbReference>
<evidence type="ECO:0000256" key="3">
    <source>
        <dbReference type="ARBA" id="ARBA00023163"/>
    </source>
</evidence>
<reference evidence="5 6" key="1">
    <citation type="submission" date="2009-03" db="EMBL/GenBank/DDBJ databases">
        <title>Comparison of the complete genome sequences of Rhodococcus erythropolis PR4 and Rhodococcus opacus B4.</title>
        <authorList>
            <person name="Takarada H."/>
            <person name="Sekine M."/>
            <person name="Hosoyama A."/>
            <person name="Yamada R."/>
            <person name="Fujisawa T."/>
            <person name="Omata S."/>
            <person name="Shimizu A."/>
            <person name="Tsukatani N."/>
            <person name="Tanikawa S."/>
            <person name="Fujita N."/>
            <person name="Harayama S."/>
        </authorList>
    </citation>
    <scope>NUCLEOTIDE SEQUENCE [LARGE SCALE GENOMIC DNA]</scope>
    <source>
        <strain evidence="5 6">B4</strain>
    </source>
</reference>
<evidence type="ECO:0000313" key="6">
    <source>
        <dbReference type="Proteomes" id="UP000002212"/>
    </source>
</evidence>
<dbReference type="InterPro" id="IPR000524">
    <property type="entry name" value="Tscrpt_reg_HTH_GntR"/>
</dbReference>
<organism evidence="5 6">
    <name type="scientific">Rhodococcus opacus (strain B4)</name>
    <dbReference type="NCBI Taxonomy" id="632772"/>
    <lineage>
        <taxon>Bacteria</taxon>
        <taxon>Bacillati</taxon>
        <taxon>Actinomycetota</taxon>
        <taxon>Actinomycetes</taxon>
        <taxon>Mycobacteriales</taxon>
        <taxon>Nocardiaceae</taxon>
        <taxon>Rhodococcus</taxon>
    </lineage>
</organism>
<dbReference type="KEGG" id="rop:ROP_52160"/>
<dbReference type="GO" id="GO:0003700">
    <property type="term" value="F:DNA-binding transcription factor activity"/>
    <property type="evidence" value="ECO:0007669"/>
    <property type="project" value="InterPro"/>
</dbReference>
<dbReference type="GO" id="GO:0003677">
    <property type="term" value="F:DNA binding"/>
    <property type="evidence" value="ECO:0007669"/>
    <property type="project" value="UniProtKB-KW"/>
</dbReference>
<evidence type="ECO:0000256" key="2">
    <source>
        <dbReference type="ARBA" id="ARBA00023125"/>
    </source>
</evidence>
<sequence>MTSPIRRHLLTDQAADLLRSRIDSGEWEVGAKLPGETTLAAELGVGRSTVREAVRMLAGLGMLESRQGAGVFLRRSSPRQDWDRVLRTEEILHVVEVRNTVEIEAARLAATRRDDDDLEALRRALDARSAASRAGAAAFVDADIALHRAVVVAAHNPVLTELFETFVPRLRAAMLDLMDIRDLTASSEPAADAHRLLVEAIAGGDAEEAARVSTSAFGTREYLSTSGG</sequence>
<dbReference type="Gene3D" id="1.20.120.530">
    <property type="entry name" value="GntR ligand-binding domain-like"/>
    <property type="match status" value="1"/>
</dbReference>
<proteinExistence type="predicted"/>
<protein>
    <submittedName>
        <fullName evidence="5">Putative GntR family transcriptional regulator</fullName>
    </submittedName>
</protein>